<dbReference type="Gene3D" id="3.30.40.10">
    <property type="entry name" value="Zinc/RING finger domain, C3HC4 (zinc finger)"/>
    <property type="match status" value="1"/>
</dbReference>
<keyword evidence="3" id="KW-0808">Transferase</keyword>
<evidence type="ECO:0000256" key="5">
    <source>
        <dbReference type="ARBA" id="ARBA00022771"/>
    </source>
</evidence>
<feature type="domain" description="RING-type" evidence="10">
    <location>
        <begin position="30"/>
        <end position="69"/>
    </location>
</feature>
<dbReference type="GO" id="GO:0008270">
    <property type="term" value="F:zinc ion binding"/>
    <property type="evidence" value="ECO:0007669"/>
    <property type="project" value="UniProtKB-KW"/>
</dbReference>
<gene>
    <name evidence="11" type="ORF">ZIOFF_013110</name>
</gene>
<feature type="compositionally biased region" description="Polar residues" evidence="9">
    <location>
        <begin position="231"/>
        <end position="242"/>
    </location>
</feature>
<dbReference type="FunFam" id="3.30.40.10:FF:000705">
    <property type="entry name" value="E3 ubiquitin-protein ligase RHF2A isoform X1"/>
    <property type="match status" value="1"/>
</dbReference>
<keyword evidence="6" id="KW-0833">Ubl conjugation pathway</keyword>
<dbReference type="AlphaFoldDB" id="A0A8J5HK17"/>
<dbReference type="PANTHER" id="PTHR46463:SF78">
    <property type="entry name" value="RING-TYPE DOMAIN-CONTAINING PROTEIN"/>
    <property type="match status" value="1"/>
</dbReference>
<dbReference type="SMART" id="SM00184">
    <property type="entry name" value="RING"/>
    <property type="match status" value="1"/>
</dbReference>
<evidence type="ECO:0000256" key="2">
    <source>
        <dbReference type="ARBA" id="ARBA00012483"/>
    </source>
</evidence>
<dbReference type="GO" id="GO:0061630">
    <property type="term" value="F:ubiquitin protein ligase activity"/>
    <property type="evidence" value="ECO:0007669"/>
    <property type="project" value="UniProtKB-EC"/>
</dbReference>
<evidence type="ECO:0000256" key="9">
    <source>
        <dbReference type="SAM" id="MobiDB-lite"/>
    </source>
</evidence>
<organism evidence="11 12">
    <name type="scientific">Zingiber officinale</name>
    <name type="common">Ginger</name>
    <name type="synonym">Amomum zingiber</name>
    <dbReference type="NCBI Taxonomy" id="94328"/>
    <lineage>
        <taxon>Eukaryota</taxon>
        <taxon>Viridiplantae</taxon>
        <taxon>Streptophyta</taxon>
        <taxon>Embryophyta</taxon>
        <taxon>Tracheophyta</taxon>
        <taxon>Spermatophyta</taxon>
        <taxon>Magnoliopsida</taxon>
        <taxon>Liliopsida</taxon>
        <taxon>Zingiberales</taxon>
        <taxon>Zingiberaceae</taxon>
        <taxon>Zingiber</taxon>
    </lineage>
</organism>
<sequence>MEAASEMENHLSSASAFVEGGIQDACDDACSICLESFCSDPSTVTGCKHEFHLQCILEWCQRSSHCPMCWQTVSLKDPASQELLEAVEHERSTRHNRAQTATIFHHPALGDSDLQHVGAPLPVVGSDAELEERIFQHLAAAVAMGRAHHIATSEGRVGSGSHNRSQYSVFSTNSNAPSVVSAPAVSALGRENESVHVIMDADPSPPTPSPGGVPAEAANGFTAQATQFPLLTSGTNSLSNPRTPIRHSSPFSRERPGPSESQPISENLKSRWNAVSMRYKESIVKNTRGWRERLLSRSGSMADIGSGVRREVRAGIATVTRMMERLDTREGRTSSTSAPPSAEVDAVMEPSNADNMDLNANRVGTHGNTSSSSTHWVATSGPK</sequence>
<dbReference type="PROSITE" id="PS50089">
    <property type="entry name" value="ZF_RING_2"/>
    <property type="match status" value="1"/>
</dbReference>
<protein>
    <recommendedName>
        <fullName evidence="2">RING-type E3 ubiquitin transferase</fullName>
        <ecNumber evidence="2">2.3.2.27</ecNumber>
    </recommendedName>
</protein>
<keyword evidence="5 8" id="KW-0863">Zinc-finger</keyword>
<comment type="catalytic activity">
    <reaction evidence="1">
        <text>S-ubiquitinyl-[E2 ubiquitin-conjugating enzyme]-L-cysteine + [acceptor protein]-L-lysine = [E2 ubiquitin-conjugating enzyme]-L-cysteine + N(6)-ubiquitinyl-[acceptor protein]-L-lysine.</text>
        <dbReference type="EC" id="2.3.2.27"/>
    </reaction>
</comment>
<evidence type="ECO:0000256" key="8">
    <source>
        <dbReference type="PROSITE-ProRule" id="PRU00175"/>
    </source>
</evidence>
<evidence type="ECO:0000313" key="11">
    <source>
        <dbReference type="EMBL" id="KAG6523254.1"/>
    </source>
</evidence>
<evidence type="ECO:0000313" key="12">
    <source>
        <dbReference type="Proteomes" id="UP000734854"/>
    </source>
</evidence>
<evidence type="ECO:0000256" key="7">
    <source>
        <dbReference type="ARBA" id="ARBA00022833"/>
    </source>
</evidence>
<keyword evidence="4" id="KW-0479">Metal-binding</keyword>
<keyword evidence="7" id="KW-0862">Zinc</keyword>
<evidence type="ECO:0000256" key="3">
    <source>
        <dbReference type="ARBA" id="ARBA00022679"/>
    </source>
</evidence>
<dbReference type="Pfam" id="PF13639">
    <property type="entry name" value="zf-RING_2"/>
    <property type="match status" value="1"/>
</dbReference>
<comment type="caution">
    <text evidence="11">The sequence shown here is derived from an EMBL/GenBank/DDBJ whole genome shotgun (WGS) entry which is preliminary data.</text>
</comment>
<dbReference type="PANTHER" id="PTHR46463">
    <property type="entry name" value="ZINC FINGER, RING/FYVE/PHD-TYPE"/>
    <property type="match status" value="1"/>
</dbReference>
<feature type="region of interest" description="Disordered" evidence="9">
    <location>
        <begin position="326"/>
        <end position="383"/>
    </location>
</feature>
<dbReference type="SUPFAM" id="SSF57850">
    <property type="entry name" value="RING/U-box"/>
    <property type="match status" value="1"/>
</dbReference>
<dbReference type="EMBL" id="JACMSC010000004">
    <property type="protein sequence ID" value="KAG6523254.1"/>
    <property type="molecule type" value="Genomic_DNA"/>
</dbReference>
<accession>A0A8J5HK17</accession>
<evidence type="ECO:0000256" key="4">
    <source>
        <dbReference type="ARBA" id="ARBA00022723"/>
    </source>
</evidence>
<dbReference type="InterPro" id="IPR013083">
    <property type="entry name" value="Znf_RING/FYVE/PHD"/>
</dbReference>
<proteinExistence type="predicted"/>
<dbReference type="Proteomes" id="UP000734854">
    <property type="component" value="Unassembled WGS sequence"/>
</dbReference>
<name>A0A8J5HK17_ZINOF</name>
<keyword evidence="12" id="KW-1185">Reference proteome</keyword>
<evidence type="ECO:0000256" key="1">
    <source>
        <dbReference type="ARBA" id="ARBA00000900"/>
    </source>
</evidence>
<reference evidence="11 12" key="1">
    <citation type="submission" date="2020-08" db="EMBL/GenBank/DDBJ databases">
        <title>Plant Genome Project.</title>
        <authorList>
            <person name="Zhang R.-G."/>
        </authorList>
    </citation>
    <scope>NUCLEOTIDE SEQUENCE [LARGE SCALE GENOMIC DNA]</scope>
    <source>
        <tissue evidence="11">Rhizome</tissue>
    </source>
</reference>
<dbReference type="InterPro" id="IPR001841">
    <property type="entry name" value="Znf_RING"/>
</dbReference>
<feature type="region of interest" description="Disordered" evidence="9">
    <location>
        <begin position="231"/>
        <end position="268"/>
    </location>
</feature>
<evidence type="ECO:0000256" key="6">
    <source>
        <dbReference type="ARBA" id="ARBA00022786"/>
    </source>
</evidence>
<evidence type="ECO:0000259" key="10">
    <source>
        <dbReference type="PROSITE" id="PS50089"/>
    </source>
</evidence>
<dbReference type="EC" id="2.3.2.27" evidence="2"/>